<dbReference type="RefSeq" id="WP_004456557.1">
    <property type="nucleotide sequence ID" value="NZ_CATNXJ010000012.1"/>
</dbReference>
<evidence type="ECO:0000313" key="1">
    <source>
        <dbReference type="EMBL" id="HAT4308331.1"/>
    </source>
</evidence>
<gene>
    <name evidence="1" type="ORF">I9080_002141</name>
</gene>
<dbReference type="Proteomes" id="UP000859547">
    <property type="component" value="Unassembled WGS sequence"/>
</dbReference>
<accession>A0A8H9QZ59</accession>
<proteinExistence type="predicted"/>
<dbReference type="AlphaFoldDB" id="A0A8H9QZ59"/>
<organism evidence="1">
    <name type="scientific">Clostridium perfringens</name>
    <dbReference type="NCBI Taxonomy" id="1502"/>
    <lineage>
        <taxon>Bacteria</taxon>
        <taxon>Bacillati</taxon>
        <taxon>Bacillota</taxon>
        <taxon>Clostridia</taxon>
        <taxon>Eubacteriales</taxon>
        <taxon>Clostridiaceae</taxon>
        <taxon>Clostridium</taxon>
    </lineage>
</organism>
<sequence>MGKYYIYKTENGLARVSEKEQEGLEDSLIDISYSKEDAKNILLEYIKRPTVKYRLGYDYVFLPKKKFTYKNDLISSMSIIVLFKIFDTQGNEILFETKDNDLKEQPLKLRDGQYCYLNELFDCCFDKDQFKESNTLNFIPTIKLFKSGCAAVYSPIVGYTKDICTGNWMSEEIPIDKEEFTDIILSNLDLFDVTDNKPAQSTSYITEKVSKEGVHDDYK</sequence>
<reference evidence="1" key="2">
    <citation type="submission" date="2020-07" db="EMBL/GenBank/DDBJ databases">
        <authorList>
            <consortium name="NCBI Pathogen Detection Project"/>
        </authorList>
    </citation>
    <scope>NUCLEOTIDE SEQUENCE</scope>
    <source>
        <strain evidence="1">C8</strain>
    </source>
</reference>
<reference evidence="1" key="1">
    <citation type="journal article" date="2018" name="Genome Biol.">
        <title>SKESA: strategic k-mer extension for scrupulous assemblies.</title>
        <authorList>
            <person name="Souvorov A."/>
            <person name="Agarwala R."/>
            <person name="Lipman D.J."/>
        </authorList>
    </citation>
    <scope>NUCLEOTIDE SEQUENCE</scope>
    <source>
        <strain evidence="1">C8</strain>
    </source>
</reference>
<name>A0A8H9QZ59_CLOPF</name>
<comment type="caution">
    <text evidence="1">The sequence shown here is derived from an EMBL/GenBank/DDBJ whole genome shotgun (WGS) entry which is preliminary data.</text>
</comment>
<dbReference type="EMBL" id="DACTCB010000011">
    <property type="protein sequence ID" value="HAT4308331.1"/>
    <property type="molecule type" value="Genomic_DNA"/>
</dbReference>
<protein>
    <submittedName>
        <fullName evidence="1">Uncharacterized protein</fullName>
    </submittedName>
</protein>